<evidence type="ECO:0000256" key="5">
    <source>
        <dbReference type="ARBA" id="ARBA00022989"/>
    </source>
</evidence>
<dbReference type="Proteomes" id="UP000562045">
    <property type="component" value="Unassembled WGS sequence"/>
</dbReference>
<comment type="caution">
    <text evidence="9">The sequence shown here is derived from an EMBL/GenBank/DDBJ whole genome shotgun (WGS) entry which is preliminary data.</text>
</comment>
<dbReference type="AlphaFoldDB" id="A0A7Y9ZLE4"/>
<reference evidence="9 10" key="1">
    <citation type="submission" date="2020-07" db="EMBL/GenBank/DDBJ databases">
        <title>Sequencing the genomes of 1000 actinobacteria strains.</title>
        <authorList>
            <person name="Klenk H.-P."/>
        </authorList>
    </citation>
    <scope>NUCLEOTIDE SEQUENCE [LARGE SCALE GENOMIC DNA]</scope>
    <source>
        <strain evidence="9 10">DSM 15131</strain>
    </source>
</reference>
<dbReference type="Pfam" id="PF19300">
    <property type="entry name" value="BPD_transp_1_N"/>
    <property type="match status" value="1"/>
</dbReference>
<feature type="transmembrane region" description="Helical" evidence="7">
    <location>
        <begin position="305"/>
        <end position="331"/>
    </location>
</feature>
<dbReference type="Pfam" id="PF00528">
    <property type="entry name" value="BPD_transp_1"/>
    <property type="match status" value="1"/>
</dbReference>
<proteinExistence type="inferred from homology"/>
<keyword evidence="2 7" id="KW-0813">Transport</keyword>
<keyword evidence="5 7" id="KW-1133">Transmembrane helix</keyword>
<comment type="similarity">
    <text evidence="7">Belongs to the binding-protein-dependent transport system permease family.</text>
</comment>
<evidence type="ECO:0000313" key="9">
    <source>
        <dbReference type="EMBL" id="NYI47602.1"/>
    </source>
</evidence>
<dbReference type="InterPro" id="IPR035906">
    <property type="entry name" value="MetI-like_sf"/>
</dbReference>
<evidence type="ECO:0000256" key="6">
    <source>
        <dbReference type="ARBA" id="ARBA00023136"/>
    </source>
</evidence>
<evidence type="ECO:0000256" key="2">
    <source>
        <dbReference type="ARBA" id="ARBA00022448"/>
    </source>
</evidence>
<evidence type="ECO:0000256" key="7">
    <source>
        <dbReference type="RuleBase" id="RU363032"/>
    </source>
</evidence>
<evidence type="ECO:0000313" key="10">
    <source>
        <dbReference type="Proteomes" id="UP000562045"/>
    </source>
</evidence>
<feature type="transmembrane region" description="Helical" evidence="7">
    <location>
        <begin position="155"/>
        <end position="175"/>
    </location>
</feature>
<dbReference type="GO" id="GO:0055085">
    <property type="term" value="P:transmembrane transport"/>
    <property type="evidence" value="ECO:0007669"/>
    <property type="project" value="InterPro"/>
</dbReference>
<evidence type="ECO:0000256" key="3">
    <source>
        <dbReference type="ARBA" id="ARBA00022475"/>
    </source>
</evidence>
<dbReference type="CDD" id="cd06261">
    <property type="entry name" value="TM_PBP2"/>
    <property type="match status" value="1"/>
</dbReference>
<evidence type="ECO:0000256" key="1">
    <source>
        <dbReference type="ARBA" id="ARBA00004651"/>
    </source>
</evidence>
<keyword evidence="4 7" id="KW-0812">Transmembrane</keyword>
<evidence type="ECO:0000256" key="4">
    <source>
        <dbReference type="ARBA" id="ARBA00022692"/>
    </source>
</evidence>
<protein>
    <submittedName>
        <fullName evidence="9">Peptide/nickel transport system permease protein</fullName>
    </submittedName>
</protein>
<dbReference type="EMBL" id="JACBZM010000001">
    <property type="protein sequence ID" value="NYI47602.1"/>
    <property type="molecule type" value="Genomic_DNA"/>
</dbReference>
<gene>
    <name evidence="9" type="ORF">BJ993_004682</name>
</gene>
<comment type="subcellular location">
    <subcellularLocation>
        <location evidence="1 7">Cell membrane</location>
        <topology evidence="1 7">Multi-pass membrane protein</topology>
    </subcellularLocation>
</comment>
<dbReference type="PANTHER" id="PTHR43163">
    <property type="entry name" value="DIPEPTIDE TRANSPORT SYSTEM PERMEASE PROTEIN DPPB-RELATED"/>
    <property type="match status" value="1"/>
</dbReference>
<dbReference type="SUPFAM" id="SSF161098">
    <property type="entry name" value="MetI-like"/>
    <property type="match status" value="1"/>
</dbReference>
<evidence type="ECO:0000259" key="8">
    <source>
        <dbReference type="PROSITE" id="PS50928"/>
    </source>
</evidence>
<keyword evidence="3" id="KW-1003">Cell membrane</keyword>
<feature type="domain" description="ABC transmembrane type-1" evidence="8">
    <location>
        <begin position="118"/>
        <end position="328"/>
    </location>
</feature>
<name>A0A7Y9ZLE4_9ACTN</name>
<sequence>MFAFLVRRVFAGVVMVIVMSLVTFVLFFASPVDIAAYACGKNCSPAIKEQTRKALGYDDPTLVQWKDFMGGIVKGRVYPNDPELREAAPQLVTKCEAPCFGYSQLNLKTVNEEISEALPITASLAVFALILWLIGGVALGSIAALTKGSFLDRGLVGISLVFYAFPTFFIGLLLLKFVSIKWGLWDTPVYTPIAEGGVGKWLYNLFLPSLTLAVVFMAAYVRMTRAFVLEAMSEDYIRTAHSKGLSRGRVLRKHTLRAALTPLVTMAGLDFAGLMGGAIITEFVFNFNGLGKLVVEANRTYDLPTIIGVVILAASFVIIMNIIVDVLYAVIDPRVRLG</sequence>
<dbReference type="Gene3D" id="1.10.3720.10">
    <property type="entry name" value="MetI-like"/>
    <property type="match status" value="1"/>
</dbReference>
<feature type="transmembrane region" description="Helical" evidence="7">
    <location>
        <begin position="201"/>
        <end position="221"/>
    </location>
</feature>
<dbReference type="InterPro" id="IPR000515">
    <property type="entry name" value="MetI-like"/>
</dbReference>
<feature type="transmembrane region" description="Helical" evidence="7">
    <location>
        <begin position="259"/>
        <end position="285"/>
    </location>
</feature>
<dbReference type="RefSeq" id="WP_179651618.1">
    <property type="nucleotide sequence ID" value="NZ_JACBZM010000001.1"/>
</dbReference>
<accession>A0A7Y9ZLE4</accession>
<dbReference type="InterPro" id="IPR045621">
    <property type="entry name" value="BPD_transp_1_N"/>
</dbReference>
<dbReference type="PROSITE" id="PS50928">
    <property type="entry name" value="ABC_TM1"/>
    <property type="match status" value="1"/>
</dbReference>
<feature type="transmembrane region" description="Helical" evidence="7">
    <location>
        <begin position="9"/>
        <end position="29"/>
    </location>
</feature>
<organism evidence="9 10">
    <name type="scientific">Nocardioides aromaticivorans</name>
    <dbReference type="NCBI Taxonomy" id="200618"/>
    <lineage>
        <taxon>Bacteria</taxon>
        <taxon>Bacillati</taxon>
        <taxon>Actinomycetota</taxon>
        <taxon>Actinomycetes</taxon>
        <taxon>Propionibacteriales</taxon>
        <taxon>Nocardioidaceae</taxon>
        <taxon>Nocardioides</taxon>
    </lineage>
</organism>
<feature type="transmembrane region" description="Helical" evidence="7">
    <location>
        <begin position="120"/>
        <end position="143"/>
    </location>
</feature>
<keyword evidence="6 7" id="KW-0472">Membrane</keyword>
<dbReference type="GO" id="GO:0005886">
    <property type="term" value="C:plasma membrane"/>
    <property type="evidence" value="ECO:0007669"/>
    <property type="project" value="UniProtKB-SubCell"/>
</dbReference>
<dbReference type="PANTHER" id="PTHR43163:SF6">
    <property type="entry name" value="DIPEPTIDE TRANSPORT SYSTEM PERMEASE PROTEIN DPPB-RELATED"/>
    <property type="match status" value="1"/>
</dbReference>